<reference evidence="1 2" key="1">
    <citation type="submission" date="2020-04" db="EMBL/GenBank/DDBJ databases">
        <title>Genome sequencing of novel species.</title>
        <authorList>
            <person name="Heo J."/>
            <person name="Kim S.-J."/>
            <person name="Kim J.-S."/>
            <person name="Hong S.-B."/>
            <person name="Kwon S.-W."/>
        </authorList>
    </citation>
    <scope>NUCLEOTIDE SEQUENCE [LARGE SCALE GENOMIC DNA]</scope>
    <source>
        <strain evidence="1 2">CJU-R4</strain>
    </source>
</reference>
<dbReference type="AlphaFoldDB" id="A0A7L5DPL6"/>
<protein>
    <submittedName>
        <fullName evidence="1">Uncharacterized protein</fullName>
    </submittedName>
</protein>
<gene>
    <name evidence="1" type="ORF">HH216_14770</name>
</gene>
<dbReference type="KEGG" id="srho:HH216_14770"/>
<keyword evidence="2" id="KW-1185">Reference proteome</keyword>
<organism evidence="1 2">
    <name type="scientific">Spirosoma rhododendri</name>
    <dbReference type="NCBI Taxonomy" id="2728024"/>
    <lineage>
        <taxon>Bacteria</taxon>
        <taxon>Pseudomonadati</taxon>
        <taxon>Bacteroidota</taxon>
        <taxon>Cytophagia</taxon>
        <taxon>Cytophagales</taxon>
        <taxon>Cytophagaceae</taxon>
        <taxon>Spirosoma</taxon>
    </lineage>
</organism>
<evidence type="ECO:0000313" key="2">
    <source>
        <dbReference type="Proteomes" id="UP000501128"/>
    </source>
</evidence>
<proteinExistence type="predicted"/>
<dbReference type="EMBL" id="CP051677">
    <property type="protein sequence ID" value="QJD79532.1"/>
    <property type="molecule type" value="Genomic_DNA"/>
</dbReference>
<name>A0A7L5DPL6_9BACT</name>
<evidence type="ECO:0000313" key="1">
    <source>
        <dbReference type="EMBL" id="QJD79532.1"/>
    </source>
</evidence>
<sequence>MPKETTKAASTKGIVGLLATDSMLIRFAGRDYDLANLSADDEAYLRQFPDQVPYLQKPLDVSNPAND</sequence>
<dbReference type="Proteomes" id="UP000501128">
    <property type="component" value="Chromosome"/>
</dbReference>
<accession>A0A7L5DPL6</accession>
<dbReference type="RefSeq" id="WP_169551496.1">
    <property type="nucleotide sequence ID" value="NZ_CP051677.1"/>
</dbReference>